<evidence type="ECO:0000313" key="1">
    <source>
        <dbReference type="EMBL" id="MFC4621466.1"/>
    </source>
</evidence>
<name>A0ABV9GX51_9BURK</name>
<gene>
    <name evidence="1" type="ORF">ACFO3A_04490</name>
</gene>
<accession>A0ABV9GX51</accession>
<protein>
    <submittedName>
        <fullName evidence="1">Uncharacterized protein</fullName>
    </submittedName>
</protein>
<dbReference type="RefSeq" id="WP_377724363.1">
    <property type="nucleotide sequence ID" value="NZ_JBHSEW010000003.1"/>
</dbReference>
<keyword evidence="2" id="KW-1185">Reference proteome</keyword>
<dbReference type="EMBL" id="JBHSEW010000003">
    <property type="protein sequence ID" value="MFC4621466.1"/>
    <property type="molecule type" value="Genomic_DNA"/>
</dbReference>
<dbReference type="Proteomes" id="UP001595967">
    <property type="component" value="Unassembled WGS sequence"/>
</dbReference>
<sequence length="119" mass="13736">MSQKQFEWDAFFSKCSFSEINRLSPEFSSRRRPSIYSPDGKLFYISSQDNDVETDNEKQLRAMLIDVRASYISASHPDKGNKNKAYIARIDFLEICRLLASLTDDPTEFSDPDNLLEVI</sequence>
<reference evidence="2" key="1">
    <citation type="journal article" date="2019" name="Int. J. Syst. Evol. Microbiol.">
        <title>The Global Catalogue of Microorganisms (GCM) 10K type strain sequencing project: providing services to taxonomists for standard genome sequencing and annotation.</title>
        <authorList>
            <consortium name="The Broad Institute Genomics Platform"/>
            <consortium name="The Broad Institute Genome Sequencing Center for Infectious Disease"/>
            <person name="Wu L."/>
            <person name="Ma J."/>
        </authorList>
    </citation>
    <scope>NUCLEOTIDE SEQUENCE [LARGE SCALE GENOMIC DNA]</scope>
    <source>
        <strain evidence="2">JCM 11650</strain>
    </source>
</reference>
<evidence type="ECO:0000313" key="2">
    <source>
        <dbReference type="Proteomes" id="UP001595967"/>
    </source>
</evidence>
<comment type="caution">
    <text evidence="1">The sequence shown here is derived from an EMBL/GenBank/DDBJ whole genome shotgun (WGS) entry which is preliminary data.</text>
</comment>
<organism evidence="1 2">
    <name type="scientific">Comamonas nitrativorans</name>
    <dbReference type="NCBI Taxonomy" id="108437"/>
    <lineage>
        <taxon>Bacteria</taxon>
        <taxon>Pseudomonadati</taxon>
        <taxon>Pseudomonadota</taxon>
        <taxon>Betaproteobacteria</taxon>
        <taxon>Burkholderiales</taxon>
        <taxon>Comamonadaceae</taxon>
        <taxon>Comamonas</taxon>
    </lineage>
</organism>
<proteinExistence type="predicted"/>